<dbReference type="Proteomes" id="UP000619788">
    <property type="component" value="Unassembled WGS sequence"/>
</dbReference>
<name>A0A8J3SR23_9ACTN</name>
<keyword evidence="1" id="KW-0378">Hydrolase</keyword>
<evidence type="ECO:0000256" key="1">
    <source>
        <dbReference type="ARBA" id="ARBA00022801"/>
    </source>
</evidence>
<feature type="domain" description="Nudix hydrolase" evidence="2">
    <location>
        <begin position="82"/>
        <end position="209"/>
    </location>
</feature>
<dbReference type="PROSITE" id="PS51462">
    <property type="entry name" value="NUDIX"/>
    <property type="match status" value="1"/>
</dbReference>
<dbReference type="CDD" id="cd04697">
    <property type="entry name" value="NUDIX_Hydrolase"/>
    <property type="match status" value="1"/>
</dbReference>
<protein>
    <recommendedName>
        <fullName evidence="2">Nudix hydrolase domain-containing protein</fullName>
    </recommendedName>
</protein>
<dbReference type="PANTHER" id="PTHR10885:SF0">
    <property type="entry name" value="ISOPENTENYL-DIPHOSPHATE DELTA-ISOMERASE"/>
    <property type="match status" value="1"/>
</dbReference>
<dbReference type="EMBL" id="BOOJ01000037">
    <property type="protein sequence ID" value="GIH94123.1"/>
    <property type="molecule type" value="Genomic_DNA"/>
</dbReference>
<comment type="caution">
    <text evidence="3">The sequence shown here is derived from an EMBL/GenBank/DDBJ whole genome shotgun (WGS) entry which is preliminary data.</text>
</comment>
<dbReference type="PANTHER" id="PTHR10885">
    <property type="entry name" value="ISOPENTENYL-DIPHOSPHATE DELTA-ISOMERASE"/>
    <property type="match status" value="1"/>
</dbReference>
<dbReference type="InterPro" id="IPR020084">
    <property type="entry name" value="NUDIX_hydrolase_CS"/>
</dbReference>
<keyword evidence="4" id="KW-1185">Reference proteome</keyword>
<proteinExistence type="predicted"/>
<dbReference type="Gene3D" id="3.90.79.10">
    <property type="entry name" value="Nucleoside Triphosphate Pyrophosphohydrolase"/>
    <property type="match status" value="1"/>
</dbReference>
<dbReference type="InterPro" id="IPR000086">
    <property type="entry name" value="NUDIX_hydrolase_dom"/>
</dbReference>
<dbReference type="PROSITE" id="PS51257">
    <property type="entry name" value="PROKAR_LIPOPROTEIN"/>
    <property type="match status" value="1"/>
</dbReference>
<accession>A0A8J3SR23</accession>
<evidence type="ECO:0000313" key="3">
    <source>
        <dbReference type="EMBL" id="GIH94123.1"/>
    </source>
</evidence>
<dbReference type="AlphaFoldDB" id="A0A8J3SR23"/>
<dbReference type="GO" id="GO:0016787">
    <property type="term" value="F:hydrolase activity"/>
    <property type="evidence" value="ECO:0007669"/>
    <property type="project" value="UniProtKB-KW"/>
</dbReference>
<evidence type="ECO:0000259" key="2">
    <source>
        <dbReference type="PROSITE" id="PS51462"/>
    </source>
</evidence>
<organism evidence="3 4">
    <name type="scientific">Planobispora siamensis</name>
    <dbReference type="NCBI Taxonomy" id="936338"/>
    <lineage>
        <taxon>Bacteria</taxon>
        <taxon>Bacillati</taxon>
        <taxon>Actinomycetota</taxon>
        <taxon>Actinomycetes</taxon>
        <taxon>Streptosporangiales</taxon>
        <taxon>Streptosporangiaceae</taxon>
        <taxon>Planobispora</taxon>
    </lineage>
</organism>
<gene>
    <name evidence="3" type="ORF">Psi01_47530</name>
</gene>
<dbReference type="PROSITE" id="PS00893">
    <property type="entry name" value="NUDIX_BOX"/>
    <property type="match status" value="1"/>
</dbReference>
<dbReference type="InterPro" id="IPR015797">
    <property type="entry name" value="NUDIX_hydrolase-like_dom_sf"/>
</dbReference>
<evidence type="ECO:0000313" key="4">
    <source>
        <dbReference type="Proteomes" id="UP000619788"/>
    </source>
</evidence>
<dbReference type="SUPFAM" id="SSF55811">
    <property type="entry name" value="Nudix"/>
    <property type="match status" value="1"/>
</dbReference>
<reference evidence="3 4" key="1">
    <citation type="submission" date="2021-01" db="EMBL/GenBank/DDBJ databases">
        <title>Whole genome shotgun sequence of Planobispora siamensis NBRC 107568.</title>
        <authorList>
            <person name="Komaki H."/>
            <person name="Tamura T."/>
        </authorList>
    </citation>
    <scope>NUCLEOTIDE SEQUENCE [LARGE SCALE GENOMIC DNA]</scope>
    <source>
        <strain evidence="3 4">NBRC 107568</strain>
    </source>
</reference>
<sequence>MTATERRLPPAMMHAGTGLTVIAALLACRASPRSRCGEGTQSSSSAPEAGIVSPVIELVERVDDQDRVLGVVSRDDAIRHGWLHRVAATVCRDERGRFLVSRRAAGLSRFPGYHEVSFGGAVTVGESYQAAARRELEEELGVSVPVHEMVKFLCHGQIGSYWLGVHEAVITGDVVPDPRAMSWVGWMTRAELDEAMQRRRFVPDGQEALRRYLKAHETSSGSRA</sequence>
<dbReference type="Pfam" id="PF00293">
    <property type="entry name" value="NUDIX"/>
    <property type="match status" value="1"/>
</dbReference>